<dbReference type="InterPro" id="IPR014907">
    <property type="entry name" value="BT4734-like_N"/>
</dbReference>
<comment type="caution">
    <text evidence="2">The sequence shown here is derived from an EMBL/GenBank/DDBJ whole genome shotgun (WGS) entry which is preliminary data.</text>
</comment>
<accession>A0A414YC14</accession>
<dbReference type="Pfam" id="PF08800">
    <property type="entry name" value="BT4734-like_N"/>
    <property type="match status" value="1"/>
</dbReference>
<dbReference type="EMBL" id="QRKD01000059">
    <property type="protein sequence ID" value="RHH83699.1"/>
    <property type="molecule type" value="Genomic_DNA"/>
</dbReference>
<proteinExistence type="predicted"/>
<protein>
    <submittedName>
        <fullName evidence="2">Virulence protein E</fullName>
    </submittedName>
</protein>
<evidence type="ECO:0000313" key="3">
    <source>
        <dbReference type="Proteomes" id="UP000283512"/>
    </source>
</evidence>
<sequence>MINKTVSYYNNADDSKSKIRYNLDYVLGIIRDNQELFQQTVRVRSMPTEEEYKQAKKLLPMIAPSGVFDYRNDNPENLREYSNVLVLDFDHFQSHLDAGEFKRNLIDNADRLHIYALWFSPSGLGVKVAMPHDNTTPMYHNELFRYIREQLYPGIPEFDDKCGNLSRTFFLSSDPEIYINPQRDSLTPYHFEHSPSVRATPTKSYNQGYVSNCFTHTSAEIIQNNCFQVQWKDKTLINYIDKKWRLEYPKSYEDGHRHQAILSRAKWLCRYGVLYENALAYLTGTFGLHGIDKADIEAMVINNYNANREDFGKDRMRLYLKKESGRNYRNQKLKGE</sequence>
<evidence type="ECO:0000313" key="2">
    <source>
        <dbReference type="EMBL" id="RHH83699.1"/>
    </source>
</evidence>
<organism evidence="2 3">
    <name type="scientific">Bacteroides caccae</name>
    <dbReference type="NCBI Taxonomy" id="47678"/>
    <lineage>
        <taxon>Bacteria</taxon>
        <taxon>Pseudomonadati</taxon>
        <taxon>Bacteroidota</taxon>
        <taxon>Bacteroidia</taxon>
        <taxon>Bacteroidales</taxon>
        <taxon>Bacteroidaceae</taxon>
        <taxon>Bacteroides</taxon>
    </lineage>
</organism>
<feature type="domain" description="BT4734-like N-terminal" evidence="1">
    <location>
        <begin position="55"/>
        <end position="178"/>
    </location>
</feature>
<dbReference type="AlphaFoldDB" id="A0A414YC14"/>
<evidence type="ECO:0000259" key="1">
    <source>
        <dbReference type="Pfam" id="PF08800"/>
    </source>
</evidence>
<reference evidence="2 3" key="1">
    <citation type="submission" date="2018-08" db="EMBL/GenBank/DDBJ databases">
        <title>A genome reference for cultivated species of the human gut microbiota.</title>
        <authorList>
            <person name="Zou Y."/>
            <person name="Xue W."/>
            <person name="Luo G."/>
        </authorList>
    </citation>
    <scope>NUCLEOTIDE SEQUENCE [LARGE SCALE GENOMIC DNA]</scope>
    <source>
        <strain evidence="2 3">AM16-49B</strain>
    </source>
</reference>
<name>A0A414YC14_9BACE</name>
<dbReference type="Proteomes" id="UP000283512">
    <property type="component" value="Unassembled WGS sequence"/>
</dbReference>
<gene>
    <name evidence="2" type="ORF">DW190_22515</name>
</gene>